<reference evidence="4 5" key="1">
    <citation type="submission" date="2020-02" db="EMBL/GenBank/DDBJ databases">
        <authorList>
            <person name="Ferguson B K."/>
        </authorList>
    </citation>
    <scope>NUCLEOTIDE SEQUENCE [LARGE SCALE GENOMIC DNA]</scope>
</reference>
<feature type="compositionally biased region" description="Basic residues" evidence="2">
    <location>
        <begin position="40"/>
        <end position="52"/>
    </location>
</feature>
<dbReference type="OrthoDB" id="10028183at2759"/>
<dbReference type="Pfam" id="PF14160">
    <property type="entry name" value="FAM110_C"/>
    <property type="match status" value="1"/>
</dbReference>
<evidence type="ECO:0000259" key="3">
    <source>
        <dbReference type="Pfam" id="PF14160"/>
    </source>
</evidence>
<comment type="similarity">
    <text evidence="1">Belongs to the FAM110 family.</text>
</comment>
<evidence type="ECO:0000313" key="5">
    <source>
        <dbReference type="Proteomes" id="UP000479000"/>
    </source>
</evidence>
<dbReference type="Proteomes" id="UP000479000">
    <property type="component" value="Unassembled WGS sequence"/>
</dbReference>
<name>A0A6H5H5C4_9HEMI</name>
<evidence type="ECO:0000313" key="4">
    <source>
        <dbReference type="EMBL" id="CAB0011344.1"/>
    </source>
</evidence>
<proteinExistence type="inferred from homology"/>
<feature type="compositionally biased region" description="Low complexity" evidence="2">
    <location>
        <begin position="162"/>
        <end position="180"/>
    </location>
</feature>
<feature type="region of interest" description="Disordered" evidence="2">
    <location>
        <begin position="1"/>
        <end position="52"/>
    </location>
</feature>
<feature type="domain" description="Centrosome-associated FAM110 C-terminal" evidence="3">
    <location>
        <begin position="126"/>
        <end position="218"/>
    </location>
</feature>
<evidence type="ECO:0000256" key="2">
    <source>
        <dbReference type="SAM" id="MobiDB-lite"/>
    </source>
</evidence>
<gene>
    <name evidence="4" type="ORF">NTEN_LOCUS16320</name>
</gene>
<dbReference type="InterPro" id="IPR025740">
    <property type="entry name" value="FAM110"/>
</dbReference>
<keyword evidence="5" id="KW-1185">Reference proteome</keyword>
<evidence type="ECO:0000256" key="1">
    <source>
        <dbReference type="ARBA" id="ARBA00010576"/>
    </source>
</evidence>
<dbReference type="InterPro" id="IPR025741">
    <property type="entry name" value="FAM110_C"/>
</dbReference>
<dbReference type="AlphaFoldDB" id="A0A6H5H5C4"/>
<feature type="region of interest" description="Disordered" evidence="2">
    <location>
        <begin position="154"/>
        <end position="204"/>
    </location>
</feature>
<dbReference type="EMBL" id="CADCXU010024072">
    <property type="protein sequence ID" value="CAB0011344.1"/>
    <property type="molecule type" value="Genomic_DNA"/>
</dbReference>
<sequence>MGLSIVKMDAPAAKPVEARREPTSAKVRKKVTPTHTRSQSIRRRKATGNRQRCPKVWKVWAARSAKSKKGEYRKKKLTSNKLHNRLKNKNFFTPRRLTTWTEAKHKPLSRCKSDVTVNEDRRMSVSRLPHQPSLPSELNEFFQNLGLTSDQYNELTNEESKSSSPVFFSSHSSISDDSSSTTAARRHMPDDRGDSPTPTSPVSVVQTNARVVKWLCKTSQYL</sequence>
<organism evidence="4 5">
    <name type="scientific">Nesidiocoris tenuis</name>
    <dbReference type="NCBI Taxonomy" id="355587"/>
    <lineage>
        <taxon>Eukaryota</taxon>
        <taxon>Metazoa</taxon>
        <taxon>Ecdysozoa</taxon>
        <taxon>Arthropoda</taxon>
        <taxon>Hexapoda</taxon>
        <taxon>Insecta</taxon>
        <taxon>Pterygota</taxon>
        <taxon>Neoptera</taxon>
        <taxon>Paraneoptera</taxon>
        <taxon>Hemiptera</taxon>
        <taxon>Heteroptera</taxon>
        <taxon>Panheteroptera</taxon>
        <taxon>Cimicomorpha</taxon>
        <taxon>Miridae</taxon>
        <taxon>Dicyphina</taxon>
        <taxon>Nesidiocoris</taxon>
    </lineage>
</organism>
<dbReference type="PANTHER" id="PTHR14758:SF1">
    <property type="entry name" value="CENTROSOME-ASSOCIATED FAM110 C-TERMINAL DOMAIN-CONTAINING PROTEIN"/>
    <property type="match status" value="1"/>
</dbReference>
<protein>
    <recommendedName>
        <fullName evidence="3">Centrosome-associated FAM110 C-terminal domain-containing protein</fullName>
    </recommendedName>
</protein>
<accession>A0A6H5H5C4</accession>
<dbReference type="PANTHER" id="PTHR14758">
    <property type="entry name" value="AGAP005440-PA"/>
    <property type="match status" value="1"/>
</dbReference>